<comment type="caution">
    <text evidence="4">The sequence shown here is derived from an EMBL/GenBank/DDBJ whole genome shotgun (WGS) entry which is preliminary data.</text>
</comment>
<feature type="domain" description="S-adenosylmethionine synthetase N-terminal" evidence="3">
    <location>
        <begin position="22"/>
        <end position="120"/>
    </location>
</feature>
<dbReference type="PANTHER" id="PTHR11964">
    <property type="entry name" value="S-ADENOSYLMETHIONINE SYNTHETASE"/>
    <property type="match status" value="1"/>
</dbReference>
<dbReference type="InterPro" id="IPR022628">
    <property type="entry name" value="S-AdoMet_synt_N"/>
</dbReference>
<protein>
    <submittedName>
        <fullName evidence="4">S-adenosylmethionine synthase</fullName>
    </submittedName>
</protein>
<dbReference type="Proteomes" id="UP001055172">
    <property type="component" value="Unassembled WGS sequence"/>
</dbReference>
<feature type="compositionally biased region" description="Low complexity" evidence="2">
    <location>
        <begin position="123"/>
        <end position="155"/>
    </location>
</feature>
<evidence type="ECO:0000259" key="3">
    <source>
        <dbReference type="Pfam" id="PF00438"/>
    </source>
</evidence>
<dbReference type="Gene3D" id="3.30.300.10">
    <property type="match status" value="1"/>
</dbReference>
<reference evidence="4 5" key="1">
    <citation type="submission" date="2021-07" db="EMBL/GenBank/DDBJ databases">
        <title>Genome data of Colletotrichum spaethianum.</title>
        <authorList>
            <person name="Utami Y.D."/>
            <person name="Hiruma K."/>
        </authorList>
    </citation>
    <scope>NUCLEOTIDE SEQUENCE [LARGE SCALE GENOMIC DNA]</scope>
    <source>
        <strain evidence="4 5">MAFF 242679</strain>
    </source>
</reference>
<gene>
    <name evidence="4" type="ORF">ColLi_09891</name>
</gene>
<dbReference type="SUPFAM" id="SSF55973">
    <property type="entry name" value="S-adenosylmethionine synthetase"/>
    <property type="match status" value="1"/>
</dbReference>
<evidence type="ECO:0000256" key="2">
    <source>
        <dbReference type="SAM" id="MobiDB-lite"/>
    </source>
</evidence>
<organism evidence="4 5">
    <name type="scientific">Colletotrichum liriopes</name>
    <dbReference type="NCBI Taxonomy" id="708192"/>
    <lineage>
        <taxon>Eukaryota</taxon>
        <taxon>Fungi</taxon>
        <taxon>Dikarya</taxon>
        <taxon>Ascomycota</taxon>
        <taxon>Pezizomycotina</taxon>
        <taxon>Sordariomycetes</taxon>
        <taxon>Hypocreomycetidae</taxon>
        <taxon>Glomerellales</taxon>
        <taxon>Glomerellaceae</taxon>
        <taxon>Colletotrichum</taxon>
        <taxon>Colletotrichum spaethianum species complex</taxon>
    </lineage>
</organism>
<keyword evidence="5" id="KW-1185">Reference proteome</keyword>
<sequence>MSATNGVNGNGIASRTHYNEGNFLFTSESVGEGHPDKIADQVSDAILDACLREDPLSKVACETATKTGMIMVFGEITTKAKLDYQKVVRNAVKDIGYDDSAKGFDYKTLNLLVAIEEQSPISPRVSTTRRPSSSSVLVTRVSCSATPPTRPLSSSPHPPLRPQAQRGHVRCPP</sequence>
<proteinExistence type="predicted"/>
<evidence type="ECO:0000313" key="5">
    <source>
        <dbReference type="Proteomes" id="UP001055172"/>
    </source>
</evidence>
<dbReference type="InterPro" id="IPR002133">
    <property type="entry name" value="S-AdoMet_synthetase"/>
</dbReference>
<dbReference type="GO" id="GO:0006556">
    <property type="term" value="P:S-adenosylmethionine biosynthetic process"/>
    <property type="evidence" value="ECO:0007669"/>
    <property type="project" value="InterPro"/>
</dbReference>
<accession>A0AA37GVU2</accession>
<dbReference type="EMBL" id="BPPX01000024">
    <property type="protein sequence ID" value="GJC87053.1"/>
    <property type="molecule type" value="Genomic_DNA"/>
</dbReference>
<evidence type="ECO:0000256" key="1">
    <source>
        <dbReference type="ARBA" id="ARBA00022723"/>
    </source>
</evidence>
<dbReference type="AlphaFoldDB" id="A0AA37GVU2"/>
<dbReference type="GO" id="GO:0004478">
    <property type="term" value="F:methionine adenosyltransferase activity"/>
    <property type="evidence" value="ECO:0007669"/>
    <property type="project" value="InterPro"/>
</dbReference>
<name>A0AA37GVU2_9PEZI</name>
<evidence type="ECO:0000313" key="4">
    <source>
        <dbReference type="EMBL" id="GJC87053.1"/>
    </source>
</evidence>
<dbReference type="Pfam" id="PF00438">
    <property type="entry name" value="S-AdoMet_synt_N"/>
    <property type="match status" value="1"/>
</dbReference>
<dbReference type="InterPro" id="IPR022636">
    <property type="entry name" value="S-AdoMet_synthetase_sfam"/>
</dbReference>
<feature type="region of interest" description="Disordered" evidence="2">
    <location>
        <begin position="123"/>
        <end position="173"/>
    </location>
</feature>
<keyword evidence="1" id="KW-0479">Metal-binding</keyword>
<dbReference type="GO" id="GO:0005524">
    <property type="term" value="F:ATP binding"/>
    <property type="evidence" value="ECO:0007669"/>
    <property type="project" value="InterPro"/>
</dbReference>
<dbReference type="GO" id="GO:0046872">
    <property type="term" value="F:metal ion binding"/>
    <property type="evidence" value="ECO:0007669"/>
    <property type="project" value="UniProtKB-KW"/>
</dbReference>